<evidence type="ECO:0000313" key="5">
    <source>
        <dbReference type="Proteomes" id="UP001245370"/>
    </source>
</evidence>
<dbReference type="Gene3D" id="3.40.630.30">
    <property type="match status" value="1"/>
</dbReference>
<dbReference type="EC" id="2.3.1.183" evidence="3"/>
<feature type="domain" description="N-acetyltransferase" evidence="1">
    <location>
        <begin position="1"/>
        <end position="164"/>
    </location>
</feature>
<organism evidence="2 4">
    <name type="scientific">Xanthobacter flavus</name>
    <dbReference type="NCBI Taxonomy" id="281"/>
    <lineage>
        <taxon>Bacteria</taxon>
        <taxon>Pseudomonadati</taxon>
        <taxon>Pseudomonadota</taxon>
        <taxon>Alphaproteobacteria</taxon>
        <taxon>Hyphomicrobiales</taxon>
        <taxon>Xanthobacteraceae</taxon>
        <taxon>Xanthobacter</taxon>
    </lineage>
</organism>
<dbReference type="EMBL" id="JAVDPY010000003">
    <property type="protein sequence ID" value="MDR6333603.1"/>
    <property type="molecule type" value="Genomic_DNA"/>
</dbReference>
<evidence type="ECO:0000313" key="4">
    <source>
        <dbReference type="Proteomes" id="UP001144397"/>
    </source>
</evidence>
<dbReference type="Proteomes" id="UP001144397">
    <property type="component" value="Unassembled WGS sequence"/>
</dbReference>
<keyword evidence="5" id="KW-1185">Reference proteome</keyword>
<evidence type="ECO:0000313" key="2">
    <source>
        <dbReference type="EMBL" id="GLI20645.1"/>
    </source>
</evidence>
<reference evidence="3 5" key="2">
    <citation type="submission" date="2023-07" db="EMBL/GenBank/DDBJ databases">
        <title>Genomic Encyclopedia of Type Strains, Phase IV (KMG-IV): sequencing the most valuable type-strain genomes for metagenomic binning, comparative biology and taxonomic classification.</title>
        <authorList>
            <person name="Goeker M."/>
        </authorList>
    </citation>
    <scope>NUCLEOTIDE SEQUENCE [LARGE SCALE GENOMIC DNA]</scope>
    <source>
        <strain evidence="3 5">DSM 338</strain>
    </source>
</reference>
<dbReference type="Pfam" id="PF00583">
    <property type="entry name" value="Acetyltransf_1"/>
    <property type="match status" value="1"/>
</dbReference>
<keyword evidence="3" id="KW-0012">Acyltransferase</keyword>
<dbReference type="PANTHER" id="PTHR43072">
    <property type="entry name" value="N-ACETYLTRANSFERASE"/>
    <property type="match status" value="1"/>
</dbReference>
<accession>A0A9W6CJ71</accession>
<dbReference type="EMBL" id="BSDO01000001">
    <property type="protein sequence ID" value="GLI20645.1"/>
    <property type="molecule type" value="Genomic_DNA"/>
</dbReference>
<keyword evidence="3" id="KW-0808">Transferase</keyword>
<protein>
    <submittedName>
        <fullName evidence="2">N-acetyltransferase</fullName>
    </submittedName>
    <submittedName>
        <fullName evidence="3">Phosphinothricin acetyltransferase</fullName>
        <ecNumber evidence="3">2.3.1.183</ecNumber>
    </submittedName>
</protein>
<dbReference type="GO" id="GO:0102971">
    <property type="term" value="F:phosphinothricin N-acetyltransferase activity"/>
    <property type="evidence" value="ECO:0007669"/>
    <property type="project" value="UniProtKB-EC"/>
</dbReference>
<evidence type="ECO:0000313" key="3">
    <source>
        <dbReference type="EMBL" id="MDR6333603.1"/>
    </source>
</evidence>
<dbReference type="InterPro" id="IPR016181">
    <property type="entry name" value="Acyl_CoA_acyltransferase"/>
</dbReference>
<evidence type="ECO:0000259" key="1">
    <source>
        <dbReference type="PROSITE" id="PS51186"/>
    </source>
</evidence>
<reference evidence="2" key="1">
    <citation type="submission" date="2022-12" db="EMBL/GenBank/DDBJ databases">
        <title>Reference genome sequencing for broad-spectrum identification of bacterial and archaeal isolates by mass spectrometry.</title>
        <authorList>
            <person name="Sekiguchi Y."/>
            <person name="Tourlousse D.M."/>
        </authorList>
    </citation>
    <scope>NUCLEOTIDE SEQUENCE</scope>
    <source>
        <strain evidence="2">301</strain>
    </source>
</reference>
<gene>
    <name evidence="3" type="ORF">GGQ86_002073</name>
    <name evidence="2" type="ORF">XFLAVUS301_03190</name>
</gene>
<dbReference type="RefSeq" id="WP_169123343.1">
    <property type="nucleotide sequence ID" value="NZ_BSDO01000001.1"/>
</dbReference>
<dbReference type="PANTHER" id="PTHR43072:SF8">
    <property type="entry name" value="ACYLTRANSFERASE FABY-RELATED"/>
    <property type="match status" value="1"/>
</dbReference>
<comment type="caution">
    <text evidence="2">The sequence shown here is derived from an EMBL/GenBank/DDBJ whole genome shotgun (WGS) entry which is preliminary data.</text>
</comment>
<dbReference type="Proteomes" id="UP001245370">
    <property type="component" value="Unassembled WGS sequence"/>
</dbReference>
<name>A0A9W6CJ71_XANFL</name>
<proteinExistence type="predicted"/>
<dbReference type="GeneID" id="95761111"/>
<sequence length="179" mass="19223">MPIRPATPSDIPAITAIYDEAVRNGTASFELEPPGPEEMARRQAALMEGGYPYLVLEEDGKVLGYAYASAFRPRVAYRYTVENSIYVDEAARGRRVGRRLLEALITECEALGFRQMVAVIGDSGNAGSIALHRACGFGSIGTLPATGLKFGRWIDTVLMQRALGEGASTIPADADLLKG</sequence>
<dbReference type="AlphaFoldDB" id="A0A9W6CJ71"/>
<dbReference type="SUPFAM" id="SSF55729">
    <property type="entry name" value="Acyl-CoA N-acyltransferases (Nat)"/>
    <property type="match status" value="1"/>
</dbReference>
<dbReference type="PROSITE" id="PS51186">
    <property type="entry name" value="GNAT"/>
    <property type="match status" value="1"/>
</dbReference>
<dbReference type="InterPro" id="IPR000182">
    <property type="entry name" value="GNAT_dom"/>
</dbReference>